<accession>A0A0C3NET7</accession>
<name>A0A0C3NET7_PISTI</name>
<dbReference type="EMBL" id="KN832003">
    <property type="protein sequence ID" value="KIN99599.1"/>
    <property type="molecule type" value="Genomic_DNA"/>
</dbReference>
<proteinExistence type="predicted"/>
<reference evidence="1 2" key="1">
    <citation type="submission" date="2014-04" db="EMBL/GenBank/DDBJ databases">
        <authorList>
            <consortium name="DOE Joint Genome Institute"/>
            <person name="Kuo A."/>
            <person name="Kohler A."/>
            <person name="Costa M.D."/>
            <person name="Nagy L.G."/>
            <person name="Floudas D."/>
            <person name="Copeland A."/>
            <person name="Barry K.W."/>
            <person name="Cichocki N."/>
            <person name="Veneault-Fourrey C."/>
            <person name="LaButti K."/>
            <person name="Lindquist E.A."/>
            <person name="Lipzen A."/>
            <person name="Lundell T."/>
            <person name="Morin E."/>
            <person name="Murat C."/>
            <person name="Sun H."/>
            <person name="Tunlid A."/>
            <person name="Henrissat B."/>
            <person name="Grigoriev I.V."/>
            <person name="Hibbett D.S."/>
            <person name="Martin F."/>
            <person name="Nordberg H.P."/>
            <person name="Cantor M.N."/>
            <person name="Hua S.X."/>
        </authorList>
    </citation>
    <scope>NUCLEOTIDE SEQUENCE [LARGE SCALE GENOMIC DNA]</scope>
    <source>
        <strain evidence="1 2">Marx 270</strain>
    </source>
</reference>
<dbReference type="Proteomes" id="UP000054217">
    <property type="component" value="Unassembled WGS sequence"/>
</dbReference>
<organism evidence="1 2">
    <name type="scientific">Pisolithus tinctorius Marx 270</name>
    <dbReference type="NCBI Taxonomy" id="870435"/>
    <lineage>
        <taxon>Eukaryota</taxon>
        <taxon>Fungi</taxon>
        <taxon>Dikarya</taxon>
        <taxon>Basidiomycota</taxon>
        <taxon>Agaricomycotina</taxon>
        <taxon>Agaricomycetes</taxon>
        <taxon>Agaricomycetidae</taxon>
        <taxon>Boletales</taxon>
        <taxon>Sclerodermatineae</taxon>
        <taxon>Pisolithaceae</taxon>
        <taxon>Pisolithus</taxon>
    </lineage>
</organism>
<dbReference type="AlphaFoldDB" id="A0A0C3NET7"/>
<dbReference type="HOGENOM" id="CLU_2400602_0_0_1"/>
<dbReference type="InParanoid" id="A0A0C3NET7"/>
<evidence type="ECO:0000313" key="1">
    <source>
        <dbReference type="EMBL" id="KIN99599.1"/>
    </source>
</evidence>
<evidence type="ECO:0000313" key="2">
    <source>
        <dbReference type="Proteomes" id="UP000054217"/>
    </source>
</evidence>
<keyword evidence="2" id="KW-1185">Reference proteome</keyword>
<reference evidence="2" key="2">
    <citation type="submission" date="2015-01" db="EMBL/GenBank/DDBJ databases">
        <title>Evolutionary Origins and Diversification of the Mycorrhizal Mutualists.</title>
        <authorList>
            <consortium name="DOE Joint Genome Institute"/>
            <consortium name="Mycorrhizal Genomics Consortium"/>
            <person name="Kohler A."/>
            <person name="Kuo A."/>
            <person name="Nagy L.G."/>
            <person name="Floudas D."/>
            <person name="Copeland A."/>
            <person name="Barry K.W."/>
            <person name="Cichocki N."/>
            <person name="Veneault-Fourrey C."/>
            <person name="LaButti K."/>
            <person name="Lindquist E.A."/>
            <person name="Lipzen A."/>
            <person name="Lundell T."/>
            <person name="Morin E."/>
            <person name="Murat C."/>
            <person name="Riley R."/>
            <person name="Ohm R."/>
            <person name="Sun H."/>
            <person name="Tunlid A."/>
            <person name="Henrissat B."/>
            <person name="Grigoriev I.V."/>
            <person name="Hibbett D.S."/>
            <person name="Martin F."/>
        </authorList>
    </citation>
    <scope>NUCLEOTIDE SEQUENCE [LARGE SCALE GENOMIC DNA]</scope>
    <source>
        <strain evidence="2">Marx 270</strain>
    </source>
</reference>
<sequence>MILKRLNKSKTRAGYEFVALPVVALVMLAIHARLQEAYQGEHLLRLSLVRAGSQSRARFGGERLGYWHIAEVRRLGHGHWTKNTQGPQHTSTI</sequence>
<gene>
    <name evidence="1" type="ORF">M404DRAFT_807130</name>
</gene>
<protein>
    <submittedName>
        <fullName evidence="1">Uncharacterized protein</fullName>
    </submittedName>
</protein>